<evidence type="ECO:0000256" key="6">
    <source>
        <dbReference type="ARBA" id="ARBA00023136"/>
    </source>
</evidence>
<keyword evidence="4" id="KW-0963">Cytoplasm</keyword>
<feature type="compositionally biased region" description="Basic and acidic residues" evidence="7">
    <location>
        <begin position="270"/>
        <end position="283"/>
    </location>
</feature>
<comment type="subcellular location">
    <subcellularLocation>
        <location evidence="1">Cell membrane</location>
    </subcellularLocation>
    <subcellularLocation>
        <location evidence="2">Cytoplasm</location>
    </subcellularLocation>
</comment>
<dbReference type="PANTHER" id="PTHR45161">
    <property type="entry name" value="CYTOSKELETON-ASSOCIATED PROTEIN 4"/>
    <property type="match status" value="1"/>
</dbReference>
<organism evidence="8 9">
    <name type="scientific">Ilyodon furcidens</name>
    <name type="common">goldbreast splitfin</name>
    <dbReference type="NCBI Taxonomy" id="33524"/>
    <lineage>
        <taxon>Eukaryota</taxon>
        <taxon>Metazoa</taxon>
        <taxon>Chordata</taxon>
        <taxon>Craniata</taxon>
        <taxon>Vertebrata</taxon>
        <taxon>Euteleostomi</taxon>
        <taxon>Actinopterygii</taxon>
        <taxon>Neopterygii</taxon>
        <taxon>Teleostei</taxon>
        <taxon>Neoteleostei</taxon>
        <taxon>Acanthomorphata</taxon>
        <taxon>Ovalentaria</taxon>
        <taxon>Atherinomorphae</taxon>
        <taxon>Cyprinodontiformes</taxon>
        <taxon>Goodeidae</taxon>
        <taxon>Ilyodon</taxon>
    </lineage>
</organism>
<feature type="compositionally biased region" description="Basic and acidic residues" evidence="7">
    <location>
        <begin position="33"/>
        <end position="51"/>
    </location>
</feature>
<evidence type="ECO:0000256" key="1">
    <source>
        <dbReference type="ARBA" id="ARBA00004236"/>
    </source>
</evidence>
<evidence type="ECO:0000313" key="9">
    <source>
        <dbReference type="Proteomes" id="UP001482620"/>
    </source>
</evidence>
<evidence type="ECO:0000256" key="4">
    <source>
        <dbReference type="ARBA" id="ARBA00022490"/>
    </source>
</evidence>
<evidence type="ECO:0000256" key="5">
    <source>
        <dbReference type="ARBA" id="ARBA00022553"/>
    </source>
</evidence>
<evidence type="ECO:0000256" key="7">
    <source>
        <dbReference type="SAM" id="MobiDB-lite"/>
    </source>
</evidence>
<keyword evidence="3" id="KW-1003">Cell membrane</keyword>
<feature type="region of interest" description="Disordered" evidence="7">
    <location>
        <begin position="23"/>
        <end position="52"/>
    </location>
</feature>
<protein>
    <submittedName>
        <fullName evidence="8">Uncharacterized protein</fullName>
    </submittedName>
</protein>
<name>A0ABV0UC98_9TELE</name>
<dbReference type="Proteomes" id="UP001482620">
    <property type="component" value="Unassembled WGS sequence"/>
</dbReference>
<feature type="compositionally biased region" description="Basic residues" evidence="7">
    <location>
        <begin position="154"/>
        <end position="164"/>
    </location>
</feature>
<gene>
    <name evidence="8" type="ORF">ILYODFUR_000738</name>
</gene>
<keyword evidence="6" id="KW-0472">Membrane</keyword>
<accession>A0ABV0UC98</accession>
<feature type="region of interest" description="Disordered" evidence="7">
    <location>
        <begin position="136"/>
        <end position="183"/>
    </location>
</feature>
<keyword evidence="5" id="KW-0597">Phosphoprotein</keyword>
<sequence length="291" mass="32865">MSVLRWHRLSALWKNWMFNQEPAEEQAQIPETLGHEEEPRKNEGSKFKDSSPDCENLIGVIAQNSDSEQNRDVINLNVVHEVPKTELLKRSCSEPCPQVSNHVDRSYSCRYMPDGCGPKSYRTFHSEESVNCALQVDNGTEGDDSFLQRDGSQRRSRRRFRRVNPRGERELITDGQEPASYNKTLPADLNKMHLTDHAHQQVMHMAPSQSGCSITSDSGSSSLSDIYQATESDLGDVDLSGLPEAPVDSEEEEEEDEDLERASDTLLGRDLVRECLEKDPADRNDDDIVCI</sequence>
<evidence type="ECO:0000256" key="3">
    <source>
        <dbReference type="ARBA" id="ARBA00022475"/>
    </source>
</evidence>
<keyword evidence="9" id="KW-1185">Reference proteome</keyword>
<proteinExistence type="predicted"/>
<dbReference type="EMBL" id="JAHRIQ010069543">
    <property type="protein sequence ID" value="MEQ2242823.1"/>
    <property type="molecule type" value="Genomic_DNA"/>
</dbReference>
<dbReference type="PANTHER" id="PTHR45161:SF4">
    <property type="entry name" value="RAP GUANINE NUCLEOTIDE EXCHANGE FACTOR 6"/>
    <property type="match status" value="1"/>
</dbReference>
<reference evidence="8 9" key="1">
    <citation type="submission" date="2021-06" db="EMBL/GenBank/DDBJ databases">
        <authorList>
            <person name="Palmer J.M."/>
        </authorList>
    </citation>
    <scope>NUCLEOTIDE SEQUENCE [LARGE SCALE GENOMIC DNA]</scope>
    <source>
        <strain evidence="9">if_2019</strain>
        <tissue evidence="8">Muscle</tissue>
    </source>
</reference>
<evidence type="ECO:0000313" key="8">
    <source>
        <dbReference type="EMBL" id="MEQ2242823.1"/>
    </source>
</evidence>
<evidence type="ECO:0000256" key="2">
    <source>
        <dbReference type="ARBA" id="ARBA00004496"/>
    </source>
</evidence>
<feature type="region of interest" description="Disordered" evidence="7">
    <location>
        <begin position="231"/>
        <end position="291"/>
    </location>
</feature>
<comment type="caution">
    <text evidence="8">The sequence shown here is derived from an EMBL/GenBank/DDBJ whole genome shotgun (WGS) entry which is preliminary data.</text>
</comment>
<feature type="compositionally biased region" description="Acidic residues" evidence="7">
    <location>
        <begin position="247"/>
        <end position="259"/>
    </location>
</feature>